<comment type="caution">
    <text evidence="2">The sequence shown here is derived from an EMBL/GenBank/DDBJ whole genome shotgun (WGS) entry which is preliminary data.</text>
</comment>
<accession>A0A8B2ZF62</accession>
<sequence>MPRIKLQDLPTKENIALEKGQIVFPIKYAKPKLLGEIFNCSYSTIRRLLISYDGDNLGIDNLYVDISSTLTLVNVEKFEQFLQKKHKKYL</sequence>
<evidence type="ECO:0000313" key="4">
    <source>
        <dbReference type="Proteomes" id="UP000481807"/>
    </source>
</evidence>
<dbReference type="AlphaFoldDB" id="A0A8B2ZF62"/>
<evidence type="ECO:0000313" key="1">
    <source>
        <dbReference type="EMBL" id="NBH30923.1"/>
    </source>
</evidence>
<proteinExistence type="predicted"/>
<reference evidence="2 3" key="1">
    <citation type="submission" date="2018-08" db="EMBL/GenBank/DDBJ databases">
        <title>A genome reference for cultivated species of the human gut microbiota.</title>
        <authorList>
            <person name="Zou Y."/>
            <person name="Xue W."/>
            <person name="Luo G."/>
        </authorList>
    </citation>
    <scope>NUCLEOTIDE SEQUENCE [LARGE SCALE GENOMIC DNA]</scope>
    <source>
        <strain evidence="2 3">OM08-17AT</strain>
    </source>
</reference>
<dbReference type="EMBL" id="QSTD01000003">
    <property type="protein sequence ID" value="RGM30421.1"/>
    <property type="molecule type" value="Genomic_DNA"/>
</dbReference>
<gene>
    <name evidence="1" type="ORF">D3Z30_07990</name>
    <name evidence="2" type="ORF">DXC19_08170</name>
</gene>
<name>A0A8B2ZF62_STAWA</name>
<evidence type="ECO:0000313" key="2">
    <source>
        <dbReference type="EMBL" id="RGM30421.1"/>
    </source>
</evidence>
<reference evidence="1 4" key="2">
    <citation type="submission" date="2018-08" db="EMBL/GenBank/DDBJ databases">
        <title>Murine metabolic-syndrome-specific gut microbial biobank.</title>
        <authorList>
            <person name="Liu C."/>
        </authorList>
    </citation>
    <scope>NUCLEOTIDE SEQUENCE [LARGE SCALE GENOMIC DNA]</scope>
    <source>
        <strain evidence="1 4">1XD21-27</strain>
    </source>
</reference>
<organism evidence="2 3">
    <name type="scientific">Staphylococcus warneri</name>
    <dbReference type="NCBI Taxonomy" id="1292"/>
    <lineage>
        <taxon>Bacteria</taxon>
        <taxon>Bacillati</taxon>
        <taxon>Bacillota</taxon>
        <taxon>Bacilli</taxon>
        <taxon>Bacillales</taxon>
        <taxon>Staphylococcaceae</taxon>
        <taxon>Staphylococcus</taxon>
    </lineage>
</organism>
<dbReference type="EMBL" id="QXWP01000004">
    <property type="protein sequence ID" value="NBH30923.1"/>
    <property type="molecule type" value="Genomic_DNA"/>
</dbReference>
<evidence type="ECO:0000313" key="3">
    <source>
        <dbReference type="Proteomes" id="UP000261016"/>
    </source>
</evidence>
<protein>
    <submittedName>
        <fullName evidence="2">Helix-turn-helix domain-containing protein</fullName>
    </submittedName>
</protein>
<dbReference type="RefSeq" id="WP_046464477.1">
    <property type="nucleotide sequence ID" value="NZ_CABMFV010000003.1"/>
</dbReference>
<dbReference type="Proteomes" id="UP000481807">
    <property type="component" value="Unassembled WGS sequence"/>
</dbReference>
<dbReference type="Proteomes" id="UP000261016">
    <property type="component" value="Unassembled WGS sequence"/>
</dbReference>